<protein>
    <submittedName>
        <fullName evidence="2">Uncharacterized protein</fullName>
    </submittedName>
</protein>
<name>A0A0C2GN05_9BILA</name>
<reference evidence="2 3" key="1">
    <citation type="submission" date="2013-12" db="EMBL/GenBank/DDBJ databases">
        <title>Draft genome of the parsitic nematode Ancylostoma duodenale.</title>
        <authorList>
            <person name="Mitreva M."/>
        </authorList>
    </citation>
    <scope>NUCLEOTIDE SEQUENCE [LARGE SCALE GENOMIC DNA]</scope>
    <source>
        <strain evidence="2 3">Zhejiang</strain>
    </source>
</reference>
<accession>A0A0C2GN05</accession>
<evidence type="ECO:0000313" key="3">
    <source>
        <dbReference type="Proteomes" id="UP000054047"/>
    </source>
</evidence>
<gene>
    <name evidence="2" type="ORF">ANCDUO_11448</name>
</gene>
<dbReference type="EMBL" id="KN733228">
    <property type="protein sequence ID" value="KIH58346.1"/>
    <property type="molecule type" value="Genomic_DNA"/>
</dbReference>
<evidence type="ECO:0000256" key="1">
    <source>
        <dbReference type="SAM" id="MobiDB-lite"/>
    </source>
</evidence>
<sequence length="135" mass="14776">MRSLSVECVLCGCLSHRRLTTQLTSIPSSSVHPHSARPSFAPRLVSFIRCALALDDSIHYCASVRATPAPRRLGTGCPWRLRNTRGRGGPSFSAPGTARPRRGSWGHDLGGDGMIGWYVTQHVVQGRRKQGELTR</sequence>
<evidence type="ECO:0000313" key="2">
    <source>
        <dbReference type="EMBL" id="KIH58346.1"/>
    </source>
</evidence>
<proteinExistence type="predicted"/>
<dbReference type="AlphaFoldDB" id="A0A0C2GN05"/>
<keyword evidence="3" id="KW-1185">Reference proteome</keyword>
<feature type="region of interest" description="Disordered" evidence="1">
    <location>
        <begin position="84"/>
        <end position="105"/>
    </location>
</feature>
<organism evidence="2 3">
    <name type="scientific">Ancylostoma duodenale</name>
    <dbReference type="NCBI Taxonomy" id="51022"/>
    <lineage>
        <taxon>Eukaryota</taxon>
        <taxon>Metazoa</taxon>
        <taxon>Ecdysozoa</taxon>
        <taxon>Nematoda</taxon>
        <taxon>Chromadorea</taxon>
        <taxon>Rhabditida</taxon>
        <taxon>Rhabditina</taxon>
        <taxon>Rhabditomorpha</taxon>
        <taxon>Strongyloidea</taxon>
        <taxon>Ancylostomatidae</taxon>
        <taxon>Ancylostomatinae</taxon>
        <taxon>Ancylostoma</taxon>
    </lineage>
</organism>
<dbReference type="Proteomes" id="UP000054047">
    <property type="component" value="Unassembled WGS sequence"/>
</dbReference>